<protein>
    <recommendedName>
        <fullName evidence="1">Rho-GAP domain-containing protein</fullName>
    </recommendedName>
</protein>
<evidence type="ECO:0000259" key="1">
    <source>
        <dbReference type="Pfam" id="PF00620"/>
    </source>
</evidence>
<evidence type="ECO:0000313" key="3">
    <source>
        <dbReference type="Proteomes" id="UP000282876"/>
    </source>
</evidence>
<evidence type="ECO:0000313" key="2">
    <source>
        <dbReference type="EMBL" id="RVD93268.1"/>
    </source>
</evidence>
<dbReference type="AlphaFoldDB" id="A0A437AQ83"/>
<reference evidence="2 3" key="1">
    <citation type="submission" date="2018-10" db="EMBL/GenBank/DDBJ databases">
        <title>Draft genome sequence of the microsporidian Tubulinosema ratisbonensis.</title>
        <authorList>
            <person name="Polonais V."/>
            <person name="Peyretaillade E."/>
            <person name="Niehus S."/>
            <person name="Wawrzyniak I."/>
            <person name="Franchet A."/>
            <person name="Gaspin C."/>
            <person name="Reichstadt M."/>
            <person name="Belser C."/>
            <person name="Labadie K."/>
            <person name="Delbac F."/>
            <person name="Ferrandon D."/>
        </authorList>
    </citation>
    <scope>NUCLEOTIDE SEQUENCE [LARGE SCALE GENOMIC DNA]</scope>
    <source>
        <strain evidence="2 3">Franzen</strain>
    </source>
</reference>
<proteinExistence type="predicted"/>
<dbReference type="Gene3D" id="1.10.555.10">
    <property type="entry name" value="Rho GTPase activation protein"/>
    <property type="match status" value="1"/>
</dbReference>
<comment type="caution">
    <text evidence="2">The sequence shown here is derived from an EMBL/GenBank/DDBJ whole genome shotgun (WGS) entry which is preliminary data.</text>
</comment>
<accession>A0A437AQ83</accession>
<dbReference type="SUPFAM" id="SSF48350">
    <property type="entry name" value="GTPase activation domain, GAP"/>
    <property type="match status" value="1"/>
</dbReference>
<name>A0A437AQ83_9MICR</name>
<sequence length="219" mass="26258">MDSQTKEKLRNHSIEKLSQPSFLDQVIDLFMGFVFIEKREEDIFVSENVYLVINHLKNNCENMLGIFLITGLVKSIKKIYNKLLDDTPFSCKKYDLFSLASALRLYLQFYVKEFFPLKVIKSILLNYDKDFHQGKLNYVMFTIKENRRKLFLRLFNLFYVLESKNNLFRGERDFVEIIRKIFFPNFMINGGLFYNKRDVLVLIFKQTNKKLPRSFSFLD</sequence>
<dbReference type="InterPro" id="IPR008936">
    <property type="entry name" value="Rho_GTPase_activation_prot"/>
</dbReference>
<dbReference type="VEuPathDB" id="MicrosporidiaDB:TUBRATIS_002000"/>
<feature type="domain" description="Rho-GAP" evidence="1">
    <location>
        <begin position="49"/>
        <end position="165"/>
    </location>
</feature>
<dbReference type="GO" id="GO:0007165">
    <property type="term" value="P:signal transduction"/>
    <property type="evidence" value="ECO:0007669"/>
    <property type="project" value="InterPro"/>
</dbReference>
<keyword evidence="3" id="KW-1185">Reference proteome</keyword>
<dbReference type="InterPro" id="IPR000198">
    <property type="entry name" value="RhoGAP_dom"/>
</dbReference>
<dbReference type="Pfam" id="PF00620">
    <property type="entry name" value="RhoGAP"/>
    <property type="match status" value="1"/>
</dbReference>
<dbReference type="EMBL" id="RCSS01000059">
    <property type="protein sequence ID" value="RVD93268.1"/>
    <property type="molecule type" value="Genomic_DNA"/>
</dbReference>
<gene>
    <name evidence="2" type="ORF">TUBRATIS_002000</name>
</gene>
<organism evidence="2 3">
    <name type="scientific">Tubulinosema ratisbonensis</name>
    <dbReference type="NCBI Taxonomy" id="291195"/>
    <lineage>
        <taxon>Eukaryota</taxon>
        <taxon>Fungi</taxon>
        <taxon>Fungi incertae sedis</taxon>
        <taxon>Microsporidia</taxon>
        <taxon>Tubulinosematoidea</taxon>
        <taxon>Tubulinosematidae</taxon>
        <taxon>Tubulinosema</taxon>
    </lineage>
</organism>
<dbReference type="Proteomes" id="UP000282876">
    <property type="component" value="Unassembled WGS sequence"/>
</dbReference>